<evidence type="ECO:0000313" key="3">
    <source>
        <dbReference type="Proteomes" id="UP000515344"/>
    </source>
</evidence>
<keyword evidence="1" id="KW-0732">Signal</keyword>
<evidence type="ECO:0000313" key="2">
    <source>
        <dbReference type="EMBL" id="QNA46421.1"/>
    </source>
</evidence>
<dbReference type="KEGG" id="lacs:H4075_09690"/>
<proteinExistence type="predicted"/>
<feature type="chain" id="PRO_5028814035" evidence="1">
    <location>
        <begin position="19"/>
        <end position="165"/>
    </location>
</feature>
<dbReference type="AlphaFoldDB" id="A0A7G5XLR8"/>
<sequence length="165" mass="18267">MRQTAVLLVFLITGVAASAQLKVKPDCGVLTVDVFKGWINETKPNADPEQIKTKLPCFTFSEKEAPSSTCGGGVYLDDKGVRFYTQRDYIVINEKFKGKFTAPVMGVKKGGLFTRFGNPKLKDANWEAYQMAYGIMIVYYNAKGVVNKVIISTKTTDDIDLCTTN</sequence>
<dbReference type="RefSeq" id="WP_182806303.1">
    <property type="nucleotide sequence ID" value="NZ_CP060007.1"/>
</dbReference>
<keyword evidence="3" id="KW-1185">Reference proteome</keyword>
<organism evidence="2 3">
    <name type="scientific">Lacibacter sediminis</name>
    <dbReference type="NCBI Taxonomy" id="2760713"/>
    <lineage>
        <taxon>Bacteria</taxon>
        <taxon>Pseudomonadati</taxon>
        <taxon>Bacteroidota</taxon>
        <taxon>Chitinophagia</taxon>
        <taxon>Chitinophagales</taxon>
        <taxon>Chitinophagaceae</taxon>
        <taxon>Lacibacter</taxon>
    </lineage>
</organism>
<feature type="signal peptide" evidence="1">
    <location>
        <begin position="1"/>
        <end position="18"/>
    </location>
</feature>
<dbReference type="Proteomes" id="UP000515344">
    <property type="component" value="Chromosome"/>
</dbReference>
<evidence type="ECO:0000256" key="1">
    <source>
        <dbReference type="SAM" id="SignalP"/>
    </source>
</evidence>
<gene>
    <name evidence="2" type="ORF">H4075_09690</name>
</gene>
<accession>A0A7G5XLR8</accession>
<dbReference type="EMBL" id="CP060007">
    <property type="protein sequence ID" value="QNA46421.1"/>
    <property type="molecule type" value="Genomic_DNA"/>
</dbReference>
<protein>
    <submittedName>
        <fullName evidence="2">Uncharacterized protein</fullName>
    </submittedName>
</protein>
<reference evidence="3" key="1">
    <citation type="submission" date="2020-08" db="EMBL/GenBank/DDBJ databases">
        <title>Lacibacter sp. S13-6-6 genome sequencing.</title>
        <authorList>
            <person name="Jin L."/>
        </authorList>
    </citation>
    <scope>NUCLEOTIDE SEQUENCE [LARGE SCALE GENOMIC DNA]</scope>
    <source>
        <strain evidence="3">S13-6-6</strain>
    </source>
</reference>
<name>A0A7G5XLR8_9BACT</name>